<evidence type="ECO:0000313" key="18">
    <source>
        <dbReference type="EMBL" id="KRM92336.1"/>
    </source>
</evidence>
<dbReference type="EC" id="2.3.1.179" evidence="3 14"/>
<dbReference type="InterPro" id="IPR020841">
    <property type="entry name" value="PKS_Beta-ketoAc_synthase_dom"/>
</dbReference>
<dbReference type="EMBL" id="AYZI01000002">
    <property type="protein sequence ID" value="KRM92336.1"/>
    <property type="molecule type" value="Genomic_DNA"/>
</dbReference>
<evidence type="ECO:0000256" key="14">
    <source>
        <dbReference type="PIRNR" id="PIRNR000447"/>
    </source>
</evidence>
<evidence type="ECO:0000256" key="4">
    <source>
        <dbReference type="ARBA" id="ARBA00014657"/>
    </source>
</evidence>
<dbReference type="InterPro" id="IPR014030">
    <property type="entry name" value="Ketoacyl_synth_N"/>
</dbReference>
<comment type="function">
    <text evidence="11 14">Involved in the type II fatty acid elongation cycle. Catalyzes the elongation of a wide range of acyl-ACP by the addition of two carbons from malonyl-ACP to an acyl acceptor. Can efficiently catalyze the conversion of palmitoleoyl-ACP (cis-hexadec-9-enoyl-ACP) to cis-vaccenoyl-ACP (cis-octadec-11-enoyl-ACP), an essential step in the thermal regulation of fatty acid composition.</text>
</comment>
<keyword evidence="9 14" id="KW-0275">Fatty acid biosynthesis</keyword>
<evidence type="ECO:0000256" key="9">
    <source>
        <dbReference type="ARBA" id="ARBA00023160"/>
    </source>
</evidence>
<evidence type="ECO:0000256" key="7">
    <source>
        <dbReference type="ARBA" id="ARBA00022832"/>
    </source>
</evidence>
<dbReference type="RefSeq" id="WP_009167062.1">
    <property type="nucleotide sequence ID" value="NZ_AYZI01000002.1"/>
</dbReference>
<dbReference type="InterPro" id="IPR000794">
    <property type="entry name" value="Beta-ketoacyl_synthase"/>
</dbReference>
<dbReference type="Pfam" id="PF02801">
    <property type="entry name" value="Ketoacyl-synt_C"/>
    <property type="match status" value="1"/>
</dbReference>
<dbReference type="FunFam" id="3.40.47.10:FF:000018">
    <property type="entry name" value="3-oxoacyl-[acyl-carrier-protein] synthase 2"/>
    <property type="match status" value="1"/>
</dbReference>
<keyword evidence="6 14" id="KW-0808">Transferase</keyword>
<dbReference type="STRING" id="1423745.GCA_001311215_00949"/>
<evidence type="ECO:0000256" key="8">
    <source>
        <dbReference type="ARBA" id="ARBA00023098"/>
    </source>
</evidence>
<dbReference type="GO" id="GO:0004315">
    <property type="term" value="F:3-oxoacyl-[acyl-carrier-protein] synthase activity"/>
    <property type="evidence" value="ECO:0007669"/>
    <property type="project" value="UniProtKB-UniRule"/>
</dbReference>
<proteinExistence type="inferred from homology"/>
<keyword evidence="8" id="KW-0443">Lipid metabolism</keyword>
<evidence type="ECO:0000256" key="11">
    <source>
        <dbReference type="ARBA" id="ARBA00024006"/>
    </source>
</evidence>
<dbReference type="PIRSF" id="PIRSF000447">
    <property type="entry name" value="KAS_II"/>
    <property type="match status" value="1"/>
</dbReference>
<dbReference type="GO" id="GO:0006633">
    <property type="term" value="P:fatty acid biosynthetic process"/>
    <property type="evidence" value="ECO:0007669"/>
    <property type="project" value="UniProtKB-UniRule"/>
</dbReference>
<keyword evidence="7" id="KW-0276">Fatty acid metabolism</keyword>
<evidence type="ECO:0000313" key="19">
    <source>
        <dbReference type="Proteomes" id="UP000051586"/>
    </source>
</evidence>
<evidence type="ECO:0000256" key="16">
    <source>
        <dbReference type="RuleBase" id="RU003694"/>
    </source>
</evidence>
<dbReference type="NCBIfam" id="NF005589">
    <property type="entry name" value="PRK07314.1"/>
    <property type="match status" value="1"/>
</dbReference>
<dbReference type="SUPFAM" id="SSF53901">
    <property type="entry name" value="Thiolase-like"/>
    <property type="match status" value="2"/>
</dbReference>
<dbReference type="PANTHER" id="PTHR11712">
    <property type="entry name" value="POLYKETIDE SYNTHASE-RELATED"/>
    <property type="match status" value="1"/>
</dbReference>
<dbReference type="SMART" id="SM00825">
    <property type="entry name" value="PKS_KS"/>
    <property type="match status" value="1"/>
</dbReference>
<feature type="domain" description="Ketosynthase family 3 (KS3)" evidence="17">
    <location>
        <begin position="2"/>
        <end position="409"/>
    </location>
</feature>
<dbReference type="InterPro" id="IPR014031">
    <property type="entry name" value="Ketoacyl_synth_C"/>
</dbReference>
<dbReference type="PATRIC" id="fig|1423745.4.peg.493"/>
<dbReference type="Proteomes" id="UP000051586">
    <property type="component" value="Unassembled WGS sequence"/>
</dbReference>
<comment type="similarity">
    <text evidence="2 14 16">Belongs to the thiolase-like superfamily. Beta-ketoacyl-ACP synthases family.</text>
</comment>
<keyword evidence="10 14" id="KW-0012">Acyltransferase</keyword>
<evidence type="ECO:0000256" key="6">
    <source>
        <dbReference type="ARBA" id="ARBA00022679"/>
    </source>
</evidence>
<dbReference type="PANTHER" id="PTHR11712:SF336">
    <property type="entry name" value="3-OXOACYL-[ACYL-CARRIER-PROTEIN] SYNTHASE, MITOCHONDRIAL"/>
    <property type="match status" value="1"/>
</dbReference>
<evidence type="ECO:0000256" key="5">
    <source>
        <dbReference type="ARBA" id="ARBA00022516"/>
    </source>
</evidence>
<sequence length="413" mass="43369">MSNRVVVTGIGAVSPVGNTAADFIDNILASKSGVAPITKFDAASTGITLACEVKDFDPGKRLSKRDYKRLDAYAQYGLYSAVEAMEQAGLHANENYQPEDLGVIYGTGIGGIQTIEEQTKKAYLKGPKRVSPLFVPKSISNMAAGNISMYFDARNTSQTIVNACASGTNAIGDAFDYIKAGRAKVMITGGTEAAVTTMGIAGFAALTALSTQTDPEQASLPFDEDRNGFVMGEGAGTLVLEDYEHAKARGAKILAELVGYGTTSDAYHLTAPEPDGRGAISAMRQALAEGHIDLTELDYVNAHGTATHANDVSEAGAIEKLFADNDHLKTSSIKGMVGHSLGAAGGLEGVALVGALQHGQMPVNVGLHHQDPEIHIQLVNEENNRGPLKTAISNSFGFGGHNAVIAMRKWEDA</sequence>
<evidence type="ECO:0000256" key="13">
    <source>
        <dbReference type="ARBA" id="ARBA00047659"/>
    </source>
</evidence>
<organism evidence="18 19">
    <name type="scientific">Fructilactobacillus florum DSM 22689 = JCM 16035</name>
    <dbReference type="NCBI Taxonomy" id="1423745"/>
    <lineage>
        <taxon>Bacteria</taxon>
        <taxon>Bacillati</taxon>
        <taxon>Bacillota</taxon>
        <taxon>Bacilli</taxon>
        <taxon>Lactobacillales</taxon>
        <taxon>Lactobacillaceae</taxon>
        <taxon>Fructilactobacillus</taxon>
    </lineage>
</organism>
<comment type="caution">
    <text evidence="18">The sequence shown here is derived from an EMBL/GenBank/DDBJ whole genome shotgun (WGS) entry which is preliminary data.</text>
</comment>
<dbReference type="CDD" id="cd00834">
    <property type="entry name" value="KAS_I_II"/>
    <property type="match status" value="1"/>
</dbReference>
<keyword evidence="5 14" id="KW-0444">Lipid biosynthesis</keyword>
<name>A0A0R2CME3_9LACO</name>
<evidence type="ECO:0000256" key="15">
    <source>
        <dbReference type="PIRSR" id="PIRSR000447-1"/>
    </source>
</evidence>
<evidence type="ECO:0000256" key="1">
    <source>
        <dbReference type="ARBA" id="ARBA00005194"/>
    </source>
</evidence>
<dbReference type="NCBIfam" id="TIGR03150">
    <property type="entry name" value="fabF"/>
    <property type="match status" value="1"/>
</dbReference>
<evidence type="ECO:0000256" key="12">
    <source>
        <dbReference type="ARBA" id="ARBA00047318"/>
    </source>
</evidence>
<dbReference type="PROSITE" id="PS52004">
    <property type="entry name" value="KS3_2"/>
    <property type="match status" value="1"/>
</dbReference>
<comment type="catalytic activity">
    <reaction evidence="12 14">
        <text>(9Z)-hexadecenoyl-[ACP] + malonyl-[ACP] + H(+) = 3-oxo-(11Z)-octadecenoyl-[ACP] + holo-[ACP] + CO2</text>
        <dbReference type="Rhea" id="RHEA:55040"/>
        <dbReference type="Rhea" id="RHEA-COMP:9623"/>
        <dbReference type="Rhea" id="RHEA-COMP:9685"/>
        <dbReference type="Rhea" id="RHEA-COMP:10800"/>
        <dbReference type="Rhea" id="RHEA-COMP:14074"/>
        <dbReference type="ChEBI" id="CHEBI:15378"/>
        <dbReference type="ChEBI" id="CHEBI:16526"/>
        <dbReference type="ChEBI" id="CHEBI:64479"/>
        <dbReference type="ChEBI" id="CHEBI:78449"/>
        <dbReference type="ChEBI" id="CHEBI:83989"/>
        <dbReference type="ChEBI" id="CHEBI:138538"/>
        <dbReference type="EC" id="2.3.1.179"/>
    </reaction>
</comment>
<comment type="catalytic activity">
    <reaction evidence="13 14">
        <text>a fatty acyl-[ACP] + malonyl-[ACP] + H(+) = a 3-oxoacyl-[ACP] + holo-[ACP] + CO2</text>
        <dbReference type="Rhea" id="RHEA:22836"/>
        <dbReference type="Rhea" id="RHEA-COMP:9623"/>
        <dbReference type="Rhea" id="RHEA-COMP:9685"/>
        <dbReference type="Rhea" id="RHEA-COMP:9916"/>
        <dbReference type="Rhea" id="RHEA-COMP:14125"/>
        <dbReference type="ChEBI" id="CHEBI:15378"/>
        <dbReference type="ChEBI" id="CHEBI:16526"/>
        <dbReference type="ChEBI" id="CHEBI:64479"/>
        <dbReference type="ChEBI" id="CHEBI:78449"/>
        <dbReference type="ChEBI" id="CHEBI:78776"/>
        <dbReference type="ChEBI" id="CHEBI:138651"/>
    </reaction>
</comment>
<accession>A0A0R2CME3</accession>
<evidence type="ECO:0000256" key="10">
    <source>
        <dbReference type="ARBA" id="ARBA00023315"/>
    </source>
</evidence>
<dbReference type="Pfam" id="PF00109">
    <property type="entry name" value="ketoacyl-synt"/>
    <property type="match status" value="1"/>
</dbReference>
<dbReference type="InterPro" id="IPR017568">
    <property type="entry name" value="3-oxoacyl-ACP_synth-2"/>
</dbReference>
<dbReference type="Gene3D" id="3.40.47.10">
    <property type="match status" value="2"/>
</dbReference>
<comment type="pathway">
    <text evidence="1 14">Lipid metabolism; fatty acid biosynthesis.</text>
</comment>
<evidence type="ECO:0000256" key="3">
    <source>
        <dbReference type="ARBA" id="ARBA00012356"/>
    </source>
</evidence>
<feature type="active site" description="For beta-ketoacyl synthase activity" evidence="15">
    <location>
        <position position="164"/>
    </location>
</feature>
<dbReference type="InterPro" id="IPR016039">
    <property type="entry name" value="Thiolase-like"/>
</dbReference>
<dbReference type="UniPathway" id="UPA00094"/>
<gene>
    <name evidence="18" type="ORF">FC87_GL000469</name>
</gene>
<dbReference type="GO" id="GO:0005829">
    <property type="term" value="C:cytosol"/>
    <property type="evidence" value="ECO:0007669"/>
    <property type="project" value="TreeGrafter"/>
</dbReference>
<evidence type="ECO:0000259" key="17">
    <source>
        <dbReference type="PROSITE" id="PS52004"/>
    </source>
</evidence>
<dbReference type="AlphaFoldDB" id="A0A0R2CME3"/>
<reference evidence="18 19" key="1">
    <citation type="journal article" date="2015" name="Genome Announc.">
        <title>Expanding the biotechnology potential of lactobacilli through comparative genomics of 213 strains and associated genera.</title>
        <authorList>
            <person name="Sun Z."/>
            <person name="Harris H.M."/>
            <person name="McCann A."/>
            <person name="Guo C."/>
            <person name="Argimon S."/>
            <person name="Zhang W."/>
            <person name="Yang X."/>
            <person name="Jeffery I.B."/>
            <person name="Cooney J.C."/>
            <person name="Kagawa T.F."/>
            <person name="Liu W."/>
            <person name="Song Y."/>
            <person name="Salvetti E."/>
            <person name="Wrobel A."/>
            <person name="Rasinkangas P."/>
            <person name="Parkhill J."/>
            <person name="Rea M.C."/>
            <person name="O'Sullivan O."/>
            <person name="Ritari J."/>
            <person name="Douillard F.P."/>
            <person name="Paul Ross R."/>
            <person name="Yang R."/>
            <person name="Briner A.E."/>
            <person name="Felis G.E."/>
            <person name="de Vos W.M."/>
            <person name="Barrangou R."/>
            <person name="Klaenhammer T.R."/>
            <person name="Caufield P.W."/>
            <person name="Cui Y."/>
            <person name="Zhang H."/>
            <person name="O'Toole P.W."/>
        </authorList>
    </citation>
    <scope>NUCLEOTIDE SEQUENCE [LARGE SCALE GENOMIC DNA]</scope>
    <source>
        <strain evidence="18 19">DSM 22689</strain>
    </source>
</reference>
<protein>
    <recommendedName>
        <fullName evidence="4 14">3-oxoacyl-[acyl-carrier-protein] synthase 2</fullName>
        <ecNumber evidence="3 14">2.3.1.179</ecNumber>
    </recommendedName>
</protein>
<evidence type="ECO:0000256" key="2">
    <source>
        <dbReference type="ARBA" id="ARBA00008467"/>
    </source>
</evidence>